<dbReference type="AlphaFoldDB" id="A0A2W4UHX8"/>
<evidence type="ECO:0000256" key="13">
    <source>
        <dbReference type="ARBA" id="ARBA00023268"/>
    </source>
</evidence>
<dbReference type="GO" id="GO:0009002">
    <property type="term" value="F:serine-type D-Ala-D-Ala carboxypeptidase activity"/>
    <property type="evidence" value="ECO:0007669"/>
    <property type="project" value="UniProtKB-EC"/>
</dbReference>
<dbReference type="Proteomes" id="UP000249354">
    <property type="component" value="Unassembled WGS sequence"/>
</dbReference>
<organism evidence="20 21">
    <name type="scientific">Leptolyngbya foveolarum</name>
    <dbReference type="NCBI Taxonomy" id="47253"/>
    <lineage>
        <taxon>Bacteria</taxon>
        <taxon>Bacillati</taxon>
        <taxon>Cyanobacteriota</taxon>
        <taxon>Cyanophyceae</taxon>
        <taxon>Leptolyngbyales</taxon>
        <taxon>Leptolyngbyaceae</taxon>
        <taxon>Leptolyngbya group</taxon>
        <taxon>Leptolyngbya</taxon>
    </lineage>
</organism>
<dbReference type="InterPro" id="IPR036950">
    <property type="entry name" value="PBP_transglycosylase"/>
</dbReference>
<proteinExistence type="predicted"/>
<dbReference type="Pfam" id="PF00905">
    <property type="entry name" value="Transpeptidase"/>
    <property type="match status" value="1"/>
</dbReference>
<gene>
    <name evidence="20" type="ORF">DCF25_06300</name>
</gene>
<dbReference type="Gene3D" id="3.40.710.10">
    <property type="entry name" value="DD-peptidase/beta-lactamase superfamily"/>
    <property type="match status" value="1"/>
</dbReference>
<dbReference type="GO" id="GO:0008955">
    <property type="term" value="F:peptidoglycan glycosyltransferase activity"/>
    <property type="evidence" value="ECO:0007669"/>
    <property type="project" value="UniProtKB-EC"/>
</dbReference>
<keyword evidence="5" id="KW-0328">Glycosyltransferase</keyword>
<keyword evidence="6" id="KW-0808">Transferase</keyword>
<evidence type="ECO:0000256" key="4">
    <source>
        <dbReference type="ARBA" id="ARBA00022670"/>
    </source>
</evidence>
<evidence type="ECO:0000256" key="16">
    <source>
        <dbReference type="ARBA" id="ARBA00049902"/>
    </source>
</evidence>
<dbReference type="InterPro" id="IPR050396">
    <property type="entry name" value="Glycosyltr_51/Transpeptidase"/>
</dbReference>
<evidence type="ECO:0000256" key="7">
    <source>
        <dbReference type="ARBA" id="ARBA00022692"/>
    </source>
</evidence>
<dbReference type="InterPro" id="IPR001460">
    <property type="entry name" value="PCN-bd_Tpept"/>
</dbReference>
<sequence length="745" mass="81926">MSNGGITHRGTNRNRASRNGTREHEPGGPLTVTGKQKPSQRLHARPAYKRPTFWVLLLIGAGIAGPSARLYRLYAELQDTFPDVSRALNYERSGTITLKSSDGKILQKVGPTAQESLTYDEIPEVMVQAFIAAEDRRFYQHNGVDYRSIARAAVANVTSGGVVEGASTITQQLARIAFLDQDRSFQRKFKEAILAQELEKELGKEKVLERYLNLVYLGSGAYGVTDAAWVYFGKTVDKLSVAEVALIAGMAPAPSVYSPKENPELAREQRDKVIYRMEENGVITSAQAQDAYQSDVTVEAQDPKYLYSQFPYFTIYIKKQLSQILSEEQIEAGGLVVETSLDTKWQRAAEKTVKDMIDDYGQWQDFEQAALVAIDPKSGQIKAMVGGTDFDDSQFNRVTQAQRQPGSTFKAFVYATAIATGMSPYKQYADARYVVDGYEPKNYGGGYKGSVDLRSALSNSINIVAVKLLVDVGFDPVVALAHRMGIDSDLLPAYSLALGSSEVNLLELTSAYGTFAAEGKHYNPHGITRITNAQGDVIYEFKEKPKQAIDADTASIMTWMLESVINGGTGGNANISGRPVAGKTGTSEEYRDLWFVGYMPQLVAGVWMGNDDSTPTNGASSTAALAWYKFVSQFVDDMPVEEFPEVPPLEGRKNTLKAKPVSPGRISSEDPGAREEAPSERQRRADSYYEEPAYQPSQEWEPEEPSYYYESEEPATSAPEFSEPEPAYTEPAPAPAPAPVYTEPA</sequence>
<dbReference type="Gene3D" id="1.10.3810.10">
    <property type="entry name" value="Biosynthetic peptidoglycan transglycosylase-like"/>
    <property type="match status" value="1"/>
</dbReference>
<dbReference type="InterPro" id="IPR001264">
    <property type="entry name" value="Glyco_trans_51"/>
</dbReference>
<dbReference type="SUPFAM" id="SSF53955">
    <property type="entry name" value="Lysozyme-like"/>
    <property type="match status" value="1"/>
</dbReference>
<dbReference type="NCBIfam" id="TIGR02074">
    <property type="entry name" value="PBP_1a_fam"/>
    <property type="match status" value="1"/>
</dbReference>
<comment type="pathway">
    <text evidence="2">Cell wall biogenesis; peptidoglycan biosynthesis.</text>
</comment>
<comment type="caution">
    <text evidence="20">The sequence shown here is derived from an EMBL/GenBank/DDBJ whole genome shotgun (WGS) entry which is preliminary data.</text>
</comment>
<keyword evidence="10" id="KW-0573">Peptidoglycan synthesis</keyword>
<keyword evidence="11" id="KW-1133">Transmembrane helix</keyword>
<dbReference type="GO" id="GO:0030288">
    <property type="term" value="C:outer membrane-bounded periplasmic space"/>
    <property type="evidence" value="ECO:0007669"/>
    <property type="project" value="TreeGrafter"/>
</dbReference>
<dbReference type="GO" id="GO:0071555">
    <property type="term" value="P:cell wall organization"/>
    <property type="evidence" value="ECO:0007669"/>
    <property type="project" value="UniProtKB-KW"/>
</dbReference>
<evidence type="ECO:0000256" key="5">
    <source>
        <dbReference type="ARBA" id="ARBA00022676"/>
    </source>
</evidence>
<feature type="domain" description="Glycosyl transferase family 51" evidence="19">
    <location>
        <begin position="103"/>
        <end position="277"/>
    </location>
</feature>
<dbReference type="EMBL" id="QBMC01000028">
    <property type="protein sequence ID" value="PZO20573.1"/>
    <property type="molecule type" value="Genomic_DNA"/>
</dbReference>
<dbReference type="GO" id="GO:0016020">
    <property type="term" value="C:membrane"/>
    <property type="evidence" value="ECO:0007669"/>
    <property type="project" value="UniProtKB-SubCell"/>
</dbReference>
<evidence type="ECO:0000313" key="21">
    <source>
        <dbReference type="Proteomes" id="UP000249354"/>
    </source>
</evidence>
<dbReference type="SUPFAM" id="SSF56601">
    <property type="entry name" value="beta-lactamase/transpeptidase-like"/>
    <property type="match status" value="1"/>
</dbReference>
<evidence type="ECO:0000313" key="20">
    <source>
        <dbReference type="EMBL" id="PZO20573.1"/>
    </source>
</evidence>
<feature type="region of interest" description="Disordered" evidence="17">
    <location>
        <begin position="644"/>
        <end position="745"/>
    </location>
</feature>
<evidence type="ECO:0000256" key="1">
    <source>
        <dbReference type="ARBA" id="ARBA00004370"/>
    </source>
</evidence>
<keyword evidence="3" id="KW-0121">Carboxypeptidase</keyword>
<evidence type="ECO:0000259" key="18">
    <source>
        <dbReference type="Pfam" id="PF00905"/>
    </source>
</evidence>
<protein>
    <submittedName>
        <fullName evidence="20">Penicillin-binding protein</fullName>
    </submittedName>
</protein>
<reference evidence="21" key="1">
    <citation type="submission" date="2018-04" db="EMBL/GenBank/DDBJ databases">
        <authorList>
            <person name="Cornet L."/>
        </authorList>
    </citation>
    <scope>NUCLEOTIDE SEQUENCE [LARGE SCALE GENOMIC DNA]</scope>
</reference>
<evidence type="ECO:0000256" key="10">
    <source>
        <dbReference type="ARBA" id="ARBA00022984"/>
    </source>
</evidence>
<dbReference type="GO" id="GO:0008360">
    <property type="term" value="P:regulation of cell shape"/>
    <property type="evidence" value="ECO:0007669"/>
    <property type="project" value="UniProtKB-KW"/>
</dbReference>
<keyword evidence="8" id="KW-0378">Hydrolase</keyword>
<keyword evidence="12" id="KW-0472">Membrane</keyword>
<evidence type="ECO:0000256" key="17">
    <source>
        <dbReference type="SAM" id="MobiDB-lite"/>
    </source>
</evidence>
<evidence type="ECO:0000259" key="19">
    <source>
        <dbReference type="Pfam" id="PF00912"/>
    </source>
</evidence>
<feature type="compositionally biased region" description="Basic and acidic residues" evidence="17">
    <location>
        <begin position="667"/>
        <end position="687"/>
    </location>
</feature>
<dbReference type="InterPro" id="IPR023346">
    <property type="entry name" value="Lysozyme-like_dom_sf"/>
</dbReference>
<evidence type="ECO:0000256" key="12">
    <source>
        <dbReference type="ARBA" id="ARBA00023136"/>
    </source>
</evidence>
<evidence type="ECO:0000256" key="15">
    <source>
        <dbReference type="ARBA" id="ARBA00034000"/>
    </source>
</evidence>
<dbReference type="GO" id="GO:0009252">
    <property type="term" value="P:peptidoglycan biosynthetic process"/>
    <property type="evidence" value="ECO:0007669"/>
    <property type="project" value="UniProtKB-KW"/>
</dbReference>
<dbReference type="GO" id="GO:0006508">
    <property type="term" value="P:proteolysis"/>
    <property type="evidence" value="ECO:0007669"/>
    <property type="project" value="UniProtKB-KW"/>
</dbReference>
<keyword evidence="4" id="KW-0645">Protease</keyword>
<evidence type="ECO:0000256" key="2">
    <source>
        <dbReference type="ARBA" id="ARBA00004752"/>
    </source>
</evidence>
<keyword evidence="14" id="KW-0961">Cell wall biogenesis/degradation</keyword>
<name>A0A2W4UHX8_9CYAN</name>
<dbReference type="PANTHER" id="PTHR32282:SF31">
    <property type="entry name" value="PEPTIDOGLYCAN GLYCOSYLTRANSFERASE"/>
    <property type="match status" value="1"/>
</dbReference>
<dbReference type="PANTHER" id="PTHR32282">
    <property type="entry name" value="BINDING PROTEIN TRANSPEPTIDASE, PUTATIVE-RELATED"/>
    <property type="match status" value="1"/>
</dbReference>
<evidence type="ECO:0000256" key="3">
    <source>
        <dbReference type="ARBA" id="ARBA00022645"/>
    </source>
</evidence>
<evidence type="ECO:0000256" key="9">
    <source>
        <dbReference type="ARBA" id="ARBA00022960"/>
    </source>
</evidence>
<evidence type="ECO:0000256" key="8">
    <source>
        <dbReference type="ARBA" id="ARBA00022801"/>
    </source>
</evidence>
<keyword evidence="9" id="KW-0133">Cell shape</keyword>
<comment type="catalytic activity">
    <reaction evidence="15">
        <text>Preferential cleavage: (Ac)2-L-Lys-D-Ala-|-D-Ala. Also transpeptidation of peptidyl-alanyl moieties that are N-acyl substituents of D-alanine.</text>
        <dbReference type="EC" id="3.4.16.4"/>
    </reaction>
</comment>
<dbReference type="InterPro" id="IPR012338">
    <property type="entry name" value="Beta-lactam/transpept-like"/>
</dbReference>
<feature type="region of interest" description="Disordered" evidence="17">
    <location>
        <begin position="1"/>
        <end position="43"/>
    </location>
</feature>
<evidence type="ECO:0000256" key="6">
    <source>
        <dbReference type="ARBA" id="ARBA00022679"/>
    </source>
</evidence>
<feature type="non-terminal residue" evidence="20">
    <location>
        <position position="745"/>
    </location>
</feature>
<dbReference type="GO" id="GO:0008658">
    <property type="term" value="F:penicillin binding"/>
    <property type="evidence" value="ECO:0007669"/>
    <property type="project" value="InterPro"/>
</dbReference>
<dbReference type="FunFam" id="1.10.3810.10:FF:000003">
    <property type="entry name" value="Penicillin-binding protein 1a"/>
    <property type="match status" value="1"/>
</dbReference>
<comment type="subcellular location">
    <subcellularLocation>
        <location evidence="1">Membrane</location>
    </subcellularLocation>
</comment>
<keyword evidence="13" id="KW-0511">Multifunctional enzyme</keyword>
<feature type="compositionally biased region" description="Low complexity" evidence="17">
    <location>
        <begin position="694"/>
        <end position="709"/>
    </location>
</feature>
<evidence type="ECO:0000256" key="11">
    <source>
        <dbReference type="ARBA" id="ARBA00022989"/>
    </source>
</evidence>
<reference evidence="20 21" key="2">
    <citation type="submission" date="2018-06" db="EMBL/GenBank/DDBJ databases">
        <title>Metagenomic assembly of (sub)arctic Cyanobacteria and their associated microbiome from non-axenic cultures.</title>
        <authorList>
            <person name="Baurain D."/>
        </authorList>
    </citation>
    <scope>NUCLEOTIDE SEQUENCE [LARGE SCALE GENOMIC DNA]</scope>
    <source>
        <strain evidence="20">ULC129bin1</strain>
    </source>
</reference>
<dbReference type="Pfam" id="PF00912">
    <property type="entry name" value="Transgly"/>
    <property type="match status" value="1"/>
</dbReference>
<evidence type="ECO:0000256" key="14">
    <source>
        <dbReference type="ARBA" id="ARBA00023316"/>
    </source>
</evidence>
<feature type="domain" description="Penicillin-binding protein transpeptidase" evidence="18">
    <location>
        <begin position="370"/>
        <end position="602"/>
    </location>
</feature>
<comment type="catalytic activity">
    <reaction evidence="16">
        <text>[GlcNAc-(1-&gt;4)-Mur2Ac(oyl-L-Ala-gamma-D-Glu-L-Lys-D-Ala-D-Ala)](n)-di-trans,octa-cis-undecaprenyl diphosphate + beta-D-GlcNAc-(1-&gt;4)-Mur2Ac(oyl-L-Ala-gamma-D-Glu-L-Lys-D-Ala-D-Ala)-di-trans,octa-cis-undecaprenyl diphosphate = [GlcNAc-(1-&gt;4)-Mur2Ac(oyl-L-Ala-gamma-D-Glu-L-Lys-D-Ala-D-Ala)](n+1)-di-trans,octa-cis-undecaprenyl diphosphate + di-trans,octa-cis-undecaprenyl diphosphate + H(+)</text>
        <dbReference type="Rhea" id="RHEA:23708"/>
        <dbReference type="Rhea" id="RHEA-COMP:9602"/>
        <dbReference type="Rhea" id="RHEA-COMP:9603"/>
        <dbReference type="ChEBI" id="CHEBI:15378"/>
        <dbReference type="ChEBI" id="CHEBI:58405"/>
        <dbReference type="ChEBI" id="CHEBI:60033"/>
        <dbReference type="ChEBI" id="CHEBI:78435"/>
        <dbReference type="EC" id="2.4.99.28"/>
    </reaction>
</comment>
<keyword evidence="7" id="KW-0812">Transmembrane</keyword>
<accession>A0A2W4UHX8</accession>